<keyword evidence="2" id="KW-1185">Reference proteome</keyword>
<dbReference type="AlphaFoldDB" id="A0A8H7RF06"/>
<dbReference type="EMBL" id="JAEPRD010000016">
    <property type="protein sequence ID" value="KAG2209290.1"/>
    <property type="molecule type" value="Genomic_DNA"/>
</dbReference>
<sequence length="178" mass="19870">MAMVHVIIASSDPSIRYNDEYTFQVAILFGDTKKDFDSYLRPIIESLDRLSREPVVVRKNGVHVTSARIFNLGVIADGIEINQRLLMFSGHTNWWGCRFCIVKGGHPVDGGKGGMYFFGRDSAIRTKTFLLLEKDAPPCPNHNYGIKSASPFGQLSTLLSIDLFMCDELHMCGKSGIH</sequence>
<dbReference type="OrthoDB" id="2289822at2759"/>
<protein>
    <submittedName>
        <fullName evidence="1">Uncharacterized protein</fullName>
    </submittedName>
</protein>
<dbReference type="Proteomes" id="UP000603453">
    <property type="component" value="Unassembled WGS sequence"/>
</dbReference>
<reference evidence="1" key="1">
    <citation type="submission" date="2020-12" db="EMBL/GenBank/DDBJ databases">
        <title>Metabolic potential, ecology and presence of endohyphal bacteria is reflected in genomic diversity of Mucoromycotina.</title>
        <authorList>
            <person name="Muszewska A."/>
            <person name="Okrasinska A."/>
            <person name="Steczkiewicz K."/>
            <person name="Drgas O."/>
            <person name="Orlowska M."/>
            <person name="Perlinska-Lenart U."/>
            <person name="Aleksandrzak-Piekarczyk T."/>
            <person name="Szatraj K."/>
            <person name="Zielenkiewicz U."/>
            <person name="Pilsyk S."/>
            <person name="Malc E."/>
            <person name="Mieczkowski P."/>
            <person name="Kruszewska J.S."/>
            <person name="Biernat P."/>
            <person name="Pawlowska J."/>
        </authorList>
    </citation>
    <scope>NUCLEOTIDE SEQUENCE</scope>
    <source>
        <strain evidence="1">WA0000017839</strain>
    </source>
</reference>
<gene>
    <name evidence="1" type="ORF">INT47_005582</name>
</gene>
<comment type="caution">
    <text evidence="1">The sequence shown here is derived from an EMBL/GenBank/DDBJ whole genome shotgun (WGS) entry which is preliminary data.</text>
</comment>
<accession>A0A8H7RF06</accession>
<name>A0A8H7RF06_9FUNG</name>
<evidence type="ECO:0000313" key="2">
    <source>
        <dbReference type="Proteomes" id="UP000603453"/>
    </source>
</evidence>
<evidence type="ECO:0000313" key="1">
    <source>
        <dbReference type="EMBL" id="KAG2209290.1"/>
    </source>
</evidence>
<organism evidence="1 2">
    <name type="scientific">Mucor saturninus</name>
    <dbReference type="NCBI Taxonomy" id="64648"/>
    <lineage>
        <taxon>Eukaryota</taxon>
        <taxon>Fungi</taxon>
        <taxon>Fungi incertae sedis</taxon>
        <taxon>Mucoromycota</taxon>
        <taxon>Mucoromycotina</taxon>
        <taxon>Mucoromycetes</taxon>
        <taxon>Mucorales</taxon>
        <taxon>Mucorineae</taxon>
        <taxon>Mucoraceae</taxon>
        <taxon>Mucor</taxon>
    </lineage>
</organism>
<proteinExistence type="predicted"/>